<dbReference type="GO" id="GO:0008270">
    <property type="term" value="F:zinc ion binding"/>
    <property type="evidence" value="ECO:0007669"/>
    <property type="project" value="InterPro"/>
</dbReference>
<accession>A0A135SHC4</accession>
<dbReference type="CDD" id="cd00067">
    <property type="entry name" value="GAL4"/>
    <property type="match status" value="1"/>
</dbReference>
<dbReference type="Gene3D" id="4.10.240.10">
    <property type="entry name" value="Zn(2)-C6 fungal-type DNA-binding domain"/>
    <property type="match status" value="1"/>
</dbReference>
<evidence type="ECO:0000259" key="3">
    <source>
        <dbReference type="PROSITE" id="PS50048"/>
    </source>
</evidence>
<keyword evidence="1" id="KW-0539">Nucleus</keyword>
<reference evidence="4 5" key="1">
    <citation type="submission" date="2014-02" db="EMBL/GenBank/DDBJ databases">
        <title>The genome sequence of Colletotrichum simmondsii CBS122122.</title>
        <authorList>
            <person name="Baroncelli R."/>
            <person name="Thon M.R."/>
        </authorList>
    </citation>
    <scope>NUCLEOTIDE SEQUENCE [LARGE SCALE GENOMIC DNA]</scope>
    <source>
        <strain evidence="4 5">CBS122122</strain>
    </source>
</reference>
<dbReference type="Pfam" id="PF00172">
    <property type="entry name" value="Zn_clus"/>
    <property type="match status" value="1"/>
</dbReference>
<dbReference type="PANTHER" id="PTHR31644:SF2">
    <property type="entry name" value="TRANSCRIPTIONAL ACTIVATOR ARO80-RELATED"/>
    <property type="match status" value="1"/>
</dbReference>
<dbReference type="SUPFAM" id="SSF57701">
    <property type="entry name" value="Zn2/Cys6 DNA-binding domain"/>
    <property type="match status" value="1"/>
</dbReference>
<dbReference type="InterPro" id="IPR001138">
    <property type="entry name" value="Zn2Cys6_DnaBD"/>
</dbReference>
<organism evidence="4 5">
    <name type="scientific">Colletotrichum simmondsii</name>
    <dbReference type="NCBI Taxonomy" id="703756"/>
    <lineage>
        <taxon>Eukaryota</taxon>
        <taxon>Fungi</taxon>
        <taxon>Dikarya</taxon>
        <taxon>Ascomycota</taxon>
        <taxon>Pezizomycotina</taxon>
        <taxon>Sordariomycetes</taxon>
        <taxon>Hypocreomycetidae</taxon>
        <taxon>Glomerellales</taxon>
        <taxon>Glomerellaceae</taxon>
        <taxon>Colletotrichum</taxon>
        <taxon>Colletotrichum acutatum species complex</taxon>
    </lineage>
</organism>
<dbReference type="InterPro" id="IPR052780">
    <property type="entry name" value="AAA_Catabolism_Regulators"/>
</dbReference>
<feature type="compositionally biased region" description="Polar residues" evidence="2">
    <location>
        <begin position="87"/>
        <end position="106"/>
    </location>
</feature>
<keyword evidence="5" id="KW-1185">Reference proteome</keyword>
<evidence type="ECO:0000313" key="4">
    <source>
        <dbReference type="EMBL" id="KXH35314.1"/>
    </source>
</evidence>
<name>A0A135SHC4_9PEZI</name>
<dbReference type="PROSITE" id="PS00463">
    <property type="entry name" value="ZN2_CY6_FUNGAL_1"/>
    <property type="match status" value="1"/>
</dbReference>
<gene>
    <name evidence="4" type="ORF">CSIM01_08889</name>
</gene>
<dbReference type="AlphaFoldDB" id="A0A135SHC4"/>
<dbReference type="EMBL" id="JFBX01000564">
    <property type="protein sequence ID" value="KXH35314.1"/>
    <property type="molecule type" value="Genomic_DNA"/>
</dbReference>
<feature type="region of interest" description="Disordered" evidence="2">
    <location>
        <begin position="1"/>
        <end position="23"/>
    </location>
</feature>
<comment type="caution">
    <text evidence="4">The sequence shown here is derived from an EMBL/GenBank/DDBJ whole genome shotgun (WGS) entry which is preliminary data.</text>
</comment>
<dbReference type="Proteomes" id="UP000070328">
    <property type="component" value="Unassembled WGS sequence"/>
</dbReference>
<evidence type="ECO:0000313" key="5">
    <source>
        <dbReference type="Proteomes" id="UP000070328"/>
    </source>
</evidence>
<dbReference type="PROSITE" id="PS50048">
    <property type="entry name" value="ZN2_CY6_FUNGAL_2"/>
    <property type="match status" value="1"/>
</dbReference>
<dbReference type="GO" id="GO:0000981">
    <property type="term" value="F:DNA-binding transcription factor activity, RNA polymerase II-specific"/>
    <property type="evidence" value="ECO:0007669"/>
    <property type="project" value="InterPro"/>
</dbReference>
<dbReference type="GO" id="GO:0005634">
    <property type="term" value="C:nucleus"/>
    <property type="evidence" value="ECO:0007669"/>
    <property type="project" value="TreeGrafter"/>
</dbReference>
<protein>
    <recommendedName>
        <fullName evidence="3">Zn(2)-C6 fungal-type domain-containing protein</fullName>
    </recommendedName>
</protein>
<evidence type="ECO:0000256" key="1">
    <source>
        <dbReference type="ARBA" id="ARBA00023242"/>
    </source>
</evidence>
<dbReference type="InterPro" id="IPR036864">
    <property type="entry name" value="Zn2-C6_fun-type_DNA-bd_sf"/>
</dbReference>
<feature type="domain" description="Zn(2)-C6 fungal-type" evidence="3">
    <location>
        <begin position="31"/>
        <end position="65"/>
    </location>
</feature>
<evidence type="ECO:0000256" key="2">
    <source>
        <dbReference type="SAM" id="MobiDB-lite"/>
    </source>
</evidence>
<feature type="region of interest" description="Disordered" evidence="2">
    <location>
        <begin position="66"/>
        <end position="115"/>
    </location>
</feature>
<proteinExistence type="predicted"/>
<dbReference type="OrthoDB" id="2262349at2759"/>
<sequence>MSSDSRGSLQFQPPNRAASPPSSKIRRAYLSCETCRKRKTRCVANPSGQSQPCQRCELDGRECVMRSTRNASRRRPRHQPPRDPSISPASIGNLNNEANATGSINIRSGGDCPSDIEKAAAEAGAFQCEPSPIEPSPPASQPSARRRIISAHLHNTADDLDLLTFTAASQQCKDYEVTPQTVTSHSQASTVPTMPSGTTDWERFVLIKRRILSKTELIEYLDFYFSIIWSMRPVVPPFYRDREQYGILPIEEPLLVLTLITISSRYHVLSGLHGEIRSERIHWQTWKICQQYLQSALWGSSYTRTPGAVASMLLLIEWHPKAINNTVAFSNDEEPEINVTGSQNLLQREPLGTQSGQHTSLTSQQRYGMATLLEDLNIVAPAYRSNKMSWMLLSNAIALAQEGCCFDYDQQSTNKEPLKSITQSAKDTLRQQWNQLNCVFIYLTDEHLSLRLGLRPLLPESQREAVRYRFSTTFASLLPDSALWESYYELFNETRRLRTLLQSLRKPGVSTPPSADILPEVQHVDRALSRWRRSHENLKADESELLTTCLDLEYHYMVMYSCAPAGHVLYNNVSMALADDKRQALSVLDKKAADASRDILSIFTRVSRSSHITRYLPVRCWLFIVSANLHLLRLLREAIKSMREGAADDIHMSVRYARFLDILLDASLYSSSRVHSPSGADQEAFVHQGLGTTIIPQVRDVLDEVSSSRQDTSFMATSILDDLEMFDFPQSFTVHGDALQWWNNFEWLRIAKSLPLDEAALGIGPEYFTDLVSRN</sequence>
<dbReference type="PANTHER" id="PTHR31644">
    <property type="entry name" value="TRANSCRIPTIONAL ACTIVATOR ARO80-RELATED"/>
    <property type="match status" value="1"/>
</dbReference>
<dbReference type="SMART" id="SM00066">
    <property type="entry name" value="GAL4"/>
    <property type="match status" value="1"/>
</dbReference>
<feature type="compositionally biased region" description="Polar residues" evidence="2">
    <location>
        <begin position="1"/>
        <end position="13"/>
    </location>
</feature>